<gene>
    <name evidence="1" type="ORF">ACFSX3_05890</name>
</gene>
<proteinExistence type="predicted"/>
<dbReference type="Proteomes" id="UP001597448">
    <property type="component" value="Unassembled WGS sequence"/>
</dbReference>
<name>A0ABW5F3C1_9BACL</name>
<dbReference type="EMBL" id="JBHUKY010000014">
    <property type="protein sequence ID" value="MFD2409389.1"/>
    <property type="molecule type" value="Genomic_DNA"/>
</dbReference>
<evidence type="ECO:0000313" key="1">
    <source>
        <dbReference type="EMBL" id="MFD2409389.1"/>
    </source>
</evidence>
<dbReference type="RefSeq" id="WP_209991476.1">
    <property type="nucleotide sequence ID" value="NZ_JBHUKY010000014.1"/>
</dbReference>
<keyword evidence="2" id="KW-1185">Reference proteome</keyword>
<comment type="caution">
    <text evidence="1">The sequence shown here is derived from an EMBL/GenBank/DDBJ whole genome shotgun (WGS) entry which is preliminary data.</text>
</comment>
<organism evidence="1 2">
    <name type="scientific">Paenibacillus rhizoplanae</name>
    <dbReference type="NCBI Taxonomy" id="1917181"/>
    <lineage>
        <taxon>Bacteria</taxon>
        <taxon>Bacillati</taxon>
        <taxon>Bacillota</taxon>
        <taxon>Bacilli</taxon>
        <taxon>Bacillales</taxon>
        <taxon>Paenibacillaceae</taxon>
        <taxon>Paenibacillus</taxon>
    </lineage>
</organism>
<reference evidence="2" key="1">
    <citation type="journal article" date="2019" name="Int. J. Syst. Evol. Microbiol.">
        <title>The Global Catalogue of Microorganisms (GCM) 10K type strain sequencing project: providing services to taxonomists for standard genome sequencing and annotation.</title>
        <authorList>
            <consortium name="The Broad Institute Genomics Platform"/>
            <consortium name="The Broad Institute Genome Sequencing Center for Infectious Disease"/>
            <person name="Wu L."/>
            <person name="Ma J."/>
        </authorList>
    </citation>
    <scope>NUCLEOTIDE SEQUENCE [LARGE SCALE GENOMIC DNA]</scope>
    <source>
        <strain evidence="2">CCM 8725</strain>
    </source>
</reference>
<protein>
    <submittedName>
        <fullName evidence="1">Uncharacterized protein</fullName>
    </submittedName>
</protein>
<sequence>MLKLQGISQDEIKSYLETDFYVPITVEFPLNDIPSKELFYYRIFNNKSSFIEVKVNSESKKIFSITIVSINDIEYSSKELTNFSDIPKCIGNPIIDIDVWNGKKIIDSKDNFTVMYGDNKLFFLLERIEQITRRLVLPNIELLLNTSDEIVGYIFYDIPVDKRKDLEEGIVASTNTAIFTTLNKSEGLSNAE</sequence>
<evidence type="ECO:0000313" key="2">
    <source>
        <dbReference type="Proteomes" id="UP001597448"/>
    </source>
</evidence>
<accession>A0ABW5F3C1</accession>